<gene>
    <name evidence="2" type="ORF">JHL17_27660</name>
</gene>
<dbReference type="Proteomes" id="UP000652760">
    <property type="component" value="Unassembled WGS sequence"/>
</dbReference>
<organism evidence="2 3">
    <name type="scientific">Azospirillum endophyticum</name>
    <dbReference type="NCBI Taxonomy" id="2800326"/>
    <lineage>
        <taxon>Bacteria</taxon>
        <taxon>Pseudomonadati</taxon>
        <taxon>Pseudomonadota</taxon>
        <taxon>Alphaproteobacteria</taxon>
        <taxon>Rhodospirillales</taxon>
        <taxon>Azospirillaceae</taxon>
        <taxon>Azospirillum</taxon>
    </lineage>
</organism>
<name>A0ABS1FCN4_9PROT</name>
<dbReference type="Pfam" id="PF05016">
    <property type="entry name" value="ParE_toxin"/>
    <property type="match status" value="1"/>
</dbReference>
<dbReference type="EMBL" id="JAENHM010000073">
    <property type="protein sequence ID" value="MBK1841185.1"/>
    <property type="molecule type" value="Genomic_DNA"/>
</dbReference>
<keyword evidence="1" id="KW-1277">Toxin-antitoxin system</keyword>
<dbReference type="InterPro" id="IPR007712">
    <property type="entry name" value="RelE/ParE_toxin"/>
</dbReference>
<reference evidence="3" key="1">
    <citation type="submission" date="2021-01" db="EMBL/GenBank/DDBJ databases">
        <title>Genome public.</title>
        <authorList>
            <person name="Liu C."/>
            <person name="Sun Q."/>
        </authorList>
    </citation>
    <scope>NUCLEOTIDE SEQUENCE [LARGE SCALE GENOMIC DNA]</scope>
    <source>
        <strain evidence="3">YIM B02556</strain>
    </source>
</reference>
<evidence type="ECO:0000256" key="1">
    <source>
        <dbReference type="ARBA" id="ARBA00022649"/>
    </source>
</evidence>
<comment type="caution">
    <text evidence="2">The sequence shown here is derived from an EMBL/GenBank/DDBJ whole genome shotgun (WGS) entry which is preliminary data.</text>
</comment>
<evidence type="ECO:0000313" key="3">
    <source>
        <dbReference type="Proteomes" id="UP000652760"/>
    </source>
</evidence>
<proteinExistence type="predicted"/>
<sequence>MSGLYTLAPLALDDLDEIHAFIEDTEGADAADRLLDSLYDCFGRIAGSPGLGHRRPDLTGYDVFSGRPCAGMR</sequence>
<dbReference type="RefSeq" id="WP_200197874.1">
    <property type="nucleotide sequence ID" value="NZ_JAENHM010000073.1"/>
</dbReference>
<dbReference type="Gene3D" id="3.30.2310.20">
    <property type="entry name" value="RelE-like"/>
    <property type="match status" value="1"/>
</dbReference>
<evidence type="ECO:0000313" key="2">
    <source>
        <dbReference type="EMBL" id="MBK1841185.1"/>
    </source>
</evidence>
<accession>A0ABS1FCN4</accession>
<keyword evidence="3" id="KW-1185">Reference proteome</keyword>
<protein>
    <submittedName>
        <fullName evidence="2">Type II toxin-antitoxin system RelE/ParE family toxin</fullName>
    </submittedName>
</protein>
<dbReference type="InterPro" id="IPR035093">
    <property type="entry name" value="RelE/ParE_toxin_dom_sf"/>
</dbReference>